<proteinExistence type="predicted"/>
<organism evidence="1 2">
    <name type="scientific">Smallanthus sonchifolius</name>
    <dbReference type="NCBI Taxonomy" id="185202"/>
    <lineage>
        <taxon>Eukaryota</taxon>
        <taxon>Viridiplantae</taxon>
        <taxon>Streptophyta</taxon>
        <taxon>Embryophyta</taxon>
        <taxon>Tracheophyta</taxon>
        <taxon>Spermatophyta</taxon>
        <taxon>Magnoliopsida</taxon>
        <taxon>eudicotyledons</taxon>
        <taxon>Gunneridae</taxon>
        <taxon>Pentapetalae</taxon>
        <taxon>asterids</taxon>
        <taxon>campanulids</taxon>
        <taxon>Asterales</taxon>
        <taxon>Asteraceae</taxon>
        <taxon>Asteroideae</taxon>
        <taxon>Heliantheae alliance</taxon>
        <taxon>Millerieae</taxon>
        <taxon>Smallanthus</taxon>
    </lineage>
</organism>
<accession>A0ACB9IB34</accession>
<dbReference type="EMBL" id="CM042026">
    <property type="protein sequence ID" value="KAI3805215.1"/>
    <property type="molecule type" value="Genomic_DNA"/>
</dbReference>
<keyword evidence="2" id="KW-1185">Reference proteome</keyword>
<evidence type="ECO:0000313" key="1">
    <source>
        <dbReference type="EMBL" id="KAI3805215.1"/>
    </source>
</evidence>
<reference evidence="1 2" key="2">
    <citation type="journal article" date="2022" name="Mol. Ecol. Resour.">
        <title>The genomes of chicory, endive, great burdock and yacon provide insights into Asteraceae paleo-polyploidization history and plant inulin production.</title>
        <authorList>
            <person name="Fan W."/>
            <person name="Wang S."/>
            <person name="Wang H."/>
            <person name="Wang A."/>
            <person name="Jiang F."/>
            <person name="Liu H."/>
            <person name="Zhao H."/>
            <person name="Xu D."/>
            <person name="Zhang Y."/>
        </authorList>
    </citation>
    <scope>NUCLEOTIDE SEQUENCE [LARGE SCALE GENOMIC DNA]</scope>
    <source>
        <strain evidence="2">cv. Yunnan</strain>
        <tissue evidence="1">Leaves</tissue>
    </source>
</reference>
<sequence>MYNESNPNSSFSLKSILEKDKLDNSNFMDWYRNLKIVIRAENKMYVLEEPIPEEPTAAMGLAHRTWDKHVDDSIKEMFQQQARHERFEVMRSLISCRMQEGSSVSTHVLKMKGYIDHLARFDSPLSNELAGDIFLNSLPKSYDQFTLNYNMNAWDKTVPELHMILKTAEMNIPNSAKSGPMLMIKDGRVRKFEAKEKGKKTYKSKGKGKAVAKNL</sequence>
<name>A0ACB9IB34_9ASTR</name>
<dbReference type="Proteomes" id="UP001056120">
    <property type="component" value="Linkage Group LG09"/>
</dbReference>
<evidence type="ECO:0000313" key="2">
    <source>
        <dbReference type="Proteomes" id="UP001056120"/>
    </source>
</evidence>
<comment type="caution">
    <text evidence="1">The sequence shown here is derived from an EMBL/GenBank/DDBJ whole genome shotgun (WGS) entry which is preliminary data.</text>
</comment>
<reference evidence="2" key="1">
    <citation type="journal article" date="2022" name="Mol. Ecol. Resour.">
        <title>The genomes of chicory, endive, great burdock and yacon provide insights into Asteraceae palaeo-polyploidization history and plant inulin production.</title>
        <authorList>
            <person name="Fan W."/>
            <person name="Wang S."/>
            <person name="Wang H."/>
            <person name="Wang A."/>
            <person name="Jiang F."/>
            <person name="Liu H."/>
            <person name="Zhao H."/>
            <person name="Xu D."/>
            <person name="Zhang Y."/>
        </authorList>
    </citation>
    <scope>NUCLEOTIDE SEQUENCE [LARGE SCALE GENOMIC DNA]</scope>
    <source>
        <strain evidence="2">cv. Yunnan</strain>
    </source>
</reference>
<protein>
    <submittedName>
        <fullName evidence="1">Uncharacterized protein</fullName>
    </submittedName>
</protein>
<gene>
    <name evidence="1" type="ORF">L1987_27389</name>
</gene>